<feature type="domain" description="Phospholipase D-like" evidence="1">
    <location>
        <begin position="376"/>
        <end position="472"/>
    </location>
</feature>
<protein>
    <submittedName>
        <fullName evidence="3">PLD-like domain-containing protein</fullName>
    </submittedName>
</protein>
<proteinExistence type="predicted"/>
<dbReference type="RefSeq" id="WP_076354966.1">
    <property type="nucleotide sequence ID" value="NZ_CP033926.1"/>
</dbReference>
<dbReference type="EMBL" id="CP033926">
    <property type="protein sequence ID" value="AZB00311.1"/>
    <property type="molecule type" value="Genomic_DNA"/>
</dbReference>
<dbReference type="EMBL" id="FTNZ01000005">
    <property type="protein sequence ID" value="SIS36514.1"/>
    <property type="molecule type" value="Genomic_DNA"/>
</dbReference>
<dbReference type="STRING" id="112234.SAMN05421768_105344"/>
<evidence type="ECO:0000313" key="2">
    <source>
        <dbReference type="EMBL" id="AZB00311.1"/>
    </source>
</evidence>
<dbReference type="Pfam" id="PF13091">
    <property type="entry name" value="PLDc_2"/>
    <property type="match status" value="1"/>
</dbReference>
<organism evidence="3 4">
    <name type="scientific">Chryseobacterium joostei</name>
    <dbReference type="NCBI Taxonomy" id="112234"/>
    <lineage>
        <taxon>Bacteria</taxon>
        <taxon>Pseudomonadati</taxon>
        <taxon>Bacteroidota</taxon>
        <taxon>Flavobacteriia</taxon>
        <taxon>Flavobacteriales</taxon>
        <taxon>Weeksellaceae</taxon>
        <taxon>Chryseobacterium group</taxon>
        <taxon>Chryseobacterium</taxon>
    </lineage>
</organism>
<gene>
    <name evidence="2" type="ORF">EG359_12080</name>
    <name evidence="3" type="ORF">SAMN05421768_105344</name>
</gene>
<name>A0A1N7IHC8_9FLAO</name>
<dbReference type="KEGG" id="cjt:EG359_12080"/>
<dbReference type="Proteomes" id="UP000186106">
    <property type="component" value="Unassembled WGS sequence"/>
</dbReference>
<dbReference type="Gene3D" id="3.30.870.10">
    <property type="entry name" value="Endonuclease Chain A"/>
    <property type="match status" value="1"/>
</dbReference>
<reference evidence="2 5" key="2">
    <citation type="submission" date="2018-11" db="EMBL/GenBank/DDBJ databases">
        <title>Proposal to divide the Flavobacteriaceae and reorganize its genera based on Amino Acid Identity values calculated from whole genome sequences.</title>
        <authorList>
            <person name="Nicholson A.C."/>
            <person name="Gulvik C.A."/>
            <person name="Whitney A.M."/>
            <person name="Humrighouse B.W."/>
            <person name="Bell M."/>
            <person name="Holmes B."/>
            <person name="Steigerwalt A.G."/>
            <person name="Villarma A."/>
            <person name="Sheth M."/>
            <person name="Batra D."/>
            <person name="Pryor J."/>
            <person name="Bernardet J.-F."/>
            <person name="Hugo C."/>
            <person name="Kampfer P."/>
            <person name="Newman J."/>
            <person name="McQuiston J.R."/>
        </authorList>
    </citation>
    <scope>NUCLEOTIDE SEQUENCE [LARGE SCALE GENOMIC DNA]</scope>
    <source>
        <strain evidence="2 5">DSM 16927</strain>
    </source>
</reference>
<dbReference type="Proteomes" id="UP000279541">
    <property type="component" value="Chromosome"/>
</dbReference>
<keyword evidence="5" id="KW-1185">Reference proteome</keyword>
<accession>A0A1N7IHC8</accession>
<evidence type="ECO:0000259" key="1">
    <source>
        <dbReference type="Pfam" id="PF13091"/>
    </source>
</evidence>
<dbReference type="AlphaFoldDB" id="A0A1N7IHC8"/>
<evidence type="ECO:0000313" key="5">
    <source>
        <dbReference type="Proteomes" id="UP000279541"/>
    </source>
</evidence>
<evidence type="ECO:0000313" key="4">
    <source>
        <dbReference type="Proteomes" id="UP000186106"/>
    </source>
</evidence>
<dbReference type="NCBIfam" id="NF040700">
    <property type="entry name" value="VPA1262_N_dom"/>
    <property type="match status" value="1"/>
</dbReference>
<sequence>MIEKLKKYYTKAIRTSLLAQDLISKNWIHLFSVIELQNEDEYPYSIPNDEWKKNFVRAKKSKLGDYNFYIVIDEINSVDDAISIFNAPFENYKINDEKIYFTNSSFIPEPTGKYPLILSPNFHGDGLASILPKRKSGILVWCQIDFERRVENQFISSSISKEMLALQSLTLDWLGFDIVQKREHLGNIYLSAPNPYFTDIDISLSLNPVGIFYKIYQRKNLFEPMIFRIIDKHGDAIALDKTFKIENTIGLIELPHEPNLFELRVYNQDNDLIAVHEPATFLKSIKFNTLIKNSDFHVKIETEKGSEEFTIEKFSDVNPFSIGNSEKLNSEYYFKDAENKRQHIRDEKSKEFIFYPGAKSDLEKNELKEKAKFSIREILNNAKDSCYICDPYFSEMDIIDYAFHIKNSNVQINILNSKQFISKIKAKKITEIIKNYNDKPFTDIVVRTLRGESIMHDRFIVVDKYIWFIGSSFNEIGNRATCIAKIPKASGTLIIKEIEKWFHSEEYSQNIVDYANELTNE</sequence>
<reference evidence="3 4" key="1">
    <citation type="submission" date="2017-01" db="EMBL/GenBank/DDBJ databases">
        <authorList>
            <person name="Mah S.A."/>
            <person name="Swanson W.J."/>
            <person name="Moy G.W."/>
            <person name="Vacquier V.D."/>
        </authorList>
    </citation>
    <scope>NUCLEOTIDE SEQUENCE [LARGE SCALE GENOMIC DNA]</scope>
    <source>
        <strain evidence="3 4">DSM 16927</strain>
    </source>
</reference>
<evidence type="ECO:0000313" key="3">
    <source>
        <dbReference type="EMBL" id="SIS36514.1"/>
    </source>
</evidence>
<dbReference type="InterPro" id="IPR025202">
    <property type="entry name" value="PLD-like_dom"/>
</dbReference>
<dbReference type="SUPFAM" id="SSF56024">
    <property type="entry name" value="Phospholipase D/nuclease"/>
    <property type="match status" value="1"/>
</dbReference>
<dbReference type="OrthoDB" id="1467909at2"/>